<accession>A0A6J4S641</accession>
<dbReference type="GO" id="GO:0005524">
    <property type="term" value="F:ATP binding"/>
    <property type="evidence" value="ECO:0007669"/>
    <property type="project" value="UniProtKB-KW"/>
</dbReference>
<dbReference type="PANTHER" id="PTHR43289">
    <property type="entry name" value="MITOGEN-ACTIVATED PROTEIN KINASE KINASE KINASE 20-RELATED"/>
    <property type="match status" value="1"/>
</dbReference>
<evidence type="ECO:0000256" key="5">
    <source>
        <dbReference type="ARBA" id="ARBA00022777"/>
    </source>
</evidence>
<evidence type="ECO:0000256" key="2">
    <source>
        <dbReference type="ARBA" id="ARBA00022527"/>
    </source>
</evidence>
<dbReference type="SUPFAM" id="SSF56112">
    <property type="entry name" value="Protein kinase-like (PK-like)"/>
    <property type="match status" value="1"/>
</dbReference>
<dbReference type="PROSITE" id="PS50011">
    <property type="entry name" value="PROTEIN_KINASE_DOM"/>
    <property type="match status" value="1"/>
</dbReference>
<dbReference type="Gene3D" id="1.10.510.10">
    <property type="entry name" value="Transferase(Phosphotransferase) domain 1"/>
    <property type="match status" value="1"/>
</dbReference>
<evidence type="ECO:0000256" key="4">
    <source>
        <dbReference type="ARBA" id="ARBA00022741"/>
    </source>
</evidence>
<evidence type="ECO:0000256" key="7">
    <source>
        <dbReference type="SAM" id="MobiDB-lite"/>
    </source>
</evidence>
<evidence type="ECO:0000256" key="3">
    <source>
        <dbReference type="ARBA" id="ARBA00022679"/>
    </source>
</evidence>
<feature type="compositionally biased region" description="Acidic residues" evidence="7">
    <location>
        <begin position="261"/>
        <end position="272"/>
    </location>
</feature>
<dbReference type="CDD" id="cd14014">
    <property type="entry name" value="STKc_PknB_like"/>
    <property type="match status" value="1"/>
</dbReference>
<keyword evidence="6" id="KW-0067">ATP-binding</keyword>
<dbReference type="Gene3D" id="3.30.200.20">
    <property type="entry name" value="Phosphorylase Kinase, domain 1"/>
    <property type="match status" value="1"/>
</dbReference>
<dbReference type="InterPro" id="IPR011009">
    <property type="entry name" value="Kinase-like_dom_sf"/>
</dbReference>
<proteinExistence type="predicted"/>
<keyword evidence="4" id="KW-0547">Nucleotide-binding</keyword>
<feature type="domain" description="Protein kinase" evidence="8">
    <location>
        <begin position="20"/>
        <end position="270"/>
    </location>
</feature>
<dbReference type="EMBL" id="CADCVT010000108">
    <property type="protein sequence ID" value="CAA9486279.1"/>
    <property type="molecule type" value="Genomic_DNA"/>
</dbReference>
<keyword evidence="3" id="KW-0808">Transferase</keyword>
<reference evidence="9" key="1">
    <citation type="submission" date="2020-02" db="EMBL/GenBank/DDBJ databases">
        <authorList>
            <person name="Meier V. D."/>
        </authorList>
    </citation>
    <scope>NUCLEOTIDE SEQUENCE</scope>
    <source>
        <strain evidence="9">AVDCRST_MAG85</strain>
    </source>
</reference>
<gene>
    <name evidence="9" type="ORF">AVDCRST_MAG85-960</name>
</gene>
<keyword evidence="2 9" id="KW-0723">Serine/threonine-protein kinase</keyword>
<name>A0A6J4S641_9ACTN</name>
<dbReference type="AlphaFoldDB" id="A0A6J4S641"/>
<dbReference type="PROSITE" id="PS00108">
    <property type="entry name" value="PROTEIN_KINASE_ST"/>
    <property type="match status" value="1"/>
</dbReference>
<dbReference type="InterPro" id="IPR008271">
    <property type="entry name" value="Ser/Thr_kinase_AS"/>
</dbReference>
<dbReference type="EC" id="2.7.11.1" evidence="1"/>
<evidence type="ECO:0000313" key="9">
    <source>
        <dbReference type="EMBL" id="CAA9486279.1"/>
    </source>
</evidence>
<evidence type="ECO:0000256" key="1">
    <source>
        <dbReference type="ARBA" id="ARBA00012513"/>
    </source>
</evidence>
<dbReference type="InterPro" id="IPR000719">
    <property type="entry name" value="Prot_kinase_dom"/>
</dbReference>
<sequence length="272" mass="29620">MTVAAQPPALSEGDRVTDDLEVVAHLHRSRLLDVYDVHSDRRDCRCVAKVPRPDRNADAHARERLLSEGRLLLALAHPHVVRAYELVEEPDPVLVLEALSGDTVGRALARAAKPLSLHDLAHLGMHLCSALHYLHGRGIVHLDLKPQNVVIDRGMAKLIDLSIARPPGPIRAGTGSRRYMAPEQARGDEVGPPADVWGAGCVLYEVATGQRAFGAREDGYEQLERRPEPAARLMPSLPREVTTVIDAALDPDPLGRPTVEDVADTLDDALPD</sequence>
<dbReference type="GO" id="GO:0004674">
    <property type="term" value="F:protein serine/threonine kinase activity"/>
    <property type="evidence" value="ECO:0007669"/>
    <property type="project" value="UniProtKB-KW"/>
</dbReference>
<evidence type="ECO:0000256" key="6">
    <source>
        <dbReference type="ARBA" id="ARBA00022840"/>
    </source>
</evidence>
<protein>
    <recommendedName>
        <fullName evidence="1">non-specific serine/threonine protein kinase</fullName>
        <ecNumber evidence="1">2.7.11.1</ecNumber>
    </recommendedName>
</protein>
<organism evidence="9">
    <name type="scientific">uncultured Solirubrobacteraceae bacterium</name>
    <dbReference type="NCBI Taxonomy" id="1162706"/>
    <lineage>
        <taxon>Bacteria</taxon>
        <taxon>Bacillati</taxon>
        <taxon>Actinomycetota</taxon>
        <taxon>Thermoleophilia</taxon>
        <taxon>Solirubrobacterales</taxon>
        <taxon>Solirubrobacteraceae</taxon>
        <taxon>environmental samples</taxon>
    </lineage>
</organism>
<evidence type="ECO:0000259" key="8">
    <source>
        <dbReference type="PROSITE" id="PS50011"/>
    </source>
</evidence>
<dbReference type="PANTHER" id="PTHR43289:SF6">
    <property type="entry name" value="SERINE_THREONINE-PROTEIN KINASE NEKL-3"/>
    <property type="match status" value="1"/>
</dbReference>
<dbReference type="Pfam" id="PF00069">
    <property type="entry name" value="Pkinase"/>
    <property type="match status" value="1"/>
</dbReference>
<keyword evidence="5 9" id="KW-0418">Kinase</keyword>
<dbReference type="SMART" id="SM00220">
    <property type="entry name" value="S_TKc"/>
    <property type="match status" value="1"/>
</dbReference>
<feature type="region of interest" description="Disordered" evidence="7">
    <location>
        <begin position="249"/>
        <end position="272"/>
    </location>
</feature>